<dbReference type="FunFam" id="3.30.70.270:FF:000001">
    <property type="entry name" value="Diguanylate cyclase domain protein"/>
    <property type="match status" value="1"/>
</dbReference>
<feature type="transmembrane region" description="Helical" evidence="8">
    <location>
        <begin position="274"/>
        <end position="292"/>
    </location>
</feature>
<evidence type="ECO:0000256" key="8">
    <source>
        <dbReference type="SAM" id="Phobius"/>
    </source>
</evidence>
<dbReference type="SUPFAM" id="SSF55073">
    <property type="entry name" value="Nucleotide cyclase"/>
    <property type="match status" value="1"/>
</dbReference>
<feature type="transmembrane region" description="Helical" evidence="8">
    <location>
        <begin position="59"/>
        <end position="78"/>
    </location>
</feature>
<dbReference type="RefSeq" id="WP_013148772.1">
    <property type="nucleotide sequence ID" value="NC_014207.1"/>
</dbReference>
<dbReference type="OrthoDB" id="5289013at2"/>
<dbReference type="InterPro" id="IPR029787">
    <property type="entry name" value="Nucleotide_cyclase"/>
</dbReference>
<reference evidence="11" key="1">
    <citation type="submission" date="2010-05" db="EMBL/GenBank/DDBJ databases">
        <title>Complete sequence of Methylotenera sp. 301.</title>
        <authorList>
            <person name="Lucas S."/>
            <person name="Copeland A."/>
            <person name="Lapidus A."/>
            <person name="Cheng J.-F."/>
            <person name="Bruce D."/>
            <person name="Goodwin L."/>
            <person name="Pitluck S."/>
            <person name="Clum A."/>
            <person name="Land M."/>
            <person name="Hauser L."/>
            <person name="Kyrpides N."/>
            <person name="Ivanova N."/>
            <person name="Chistoservova L."/>
            <person name="Kalyuzhnaya M."/>
            <person name="Woyke T."/>
        </authorList>
    </citation>
    <scope>NUCLEOTIDE SEQUENCE [LARGE SCALE GENOMIC DNA]</scope>
    <source>
        <strain evidence="11">301</strain>
    </source>
</reference>
<protein>
    <recommendedName>
        <fullName evidence="2">diguanylate cyclase</fullName>
        <ecNumber evidence="2">2.7.7.65</ecNumber>
    </recommendedName>
</protein>
<evidence type="ECO:0000256" key="5">
    <source>
        <dbReference type="ARBA" id="ARBA00022989"/>
    </source>
</evidence>
<dbReference type="InterPro" id="IPR007895">
    <property type="entry name" value="MASE1"/>
</dbReference>
<dbReference type="eggNOG" id="COG3447">
    <property type="taxonomic scope" value="Bacteria"/>
</dbReference>
<dbReference type="STRING" id="666681.M301_2094"/>
<dbReference type="GO" id="GO:0052621">
    <property type="term" value="F:diguanylate cyclase activity"/>
    <property type="evidence" value="ECO:0007669"/>
    <property type="project" value="UniProtKB-EC"/>
</dbReference>
<dbReference type="PANTHER" id="PTHR45138">
    <property type="entry name" value="REGULATORY COMPONENTS OF SENSORY TRANSDUCTION SYSTEM"/>
    <property type="match status" value="1"/>
</dbReference>
<evidence type="ECO:0000256" key="2">
    <source>
        <dbReference type="ARBA" id="ARBA00012528"/>
    </source>
</evidence>
<dbReference type="GO" id="GO:0043709">
    <property type="term" value="P:cell adhesion involved in single-species biofilm formation"/>
    <property type="evidence" value="ECO:0007669"/>
    <property type="project" value="TreeGrafter"/>
</dbReference>
<keyword evidence="11" id="KW-1185">Reference proteome</keyword>
<evidence type="ECO:0000256" key="3">
    <source>
        <dbReference type="ARBA" id="ARBA00022475"/>
    </source>
</evidence>
<dbReference type="Pfam" id="PF00990">
    <property type="entry name" value="GGDEF"/>
    <property type="match status" value="1"/>
</dbReference>
<dbReference type="EMBL" id="CP002056">
    <property type="protein sequence ID" value="ADI30463.1"/>
    <property type="molecule type" value="Genomic_DNA"/>
</dbReference>
<dbReference type="PANTHER" id="PTHR45138:SF9">
    <property type="entry name" value="DIGUANYLATE CYCLASE DGCM-RELATED"/>
    <property type="match status" value="1"/>
</dbReference>
<proteinExistence type="predicted"/>
<accession>D7DKL7</accession>
<keyword evidence="4 8" id="KW-0812">Transmembrane</keyword>
<dbReference type="Pfam" id="PF05231">
    <property type="entry name" value="MASE1"/>
    <property type="match status" value="1"/>
</dbReference>
<dbReference type="GO" id="GO:0005886">
    <property type="term" value="C:plasma membrane"/>
    <property type="evidence" value="ECO:0007669"/>
    <property type="project" value="UniProtKB-SubCell"/>
</dbReference>
<evidence type="ECO:0000256" key="1">
    <source>
        <dbReference type="ARBA" id="ARBA00004651"/>
    </source>
</evidence>
<feature type="transmembrane region" description="Helical" evidence="8">
    <location>
        <begin position="121"/>
        <end position="143"/>
    </location>
</feature>
<feature type="transmembrane region" description="Helical" evidence="8">
    <location>
        <begin position="84"/>
        <end position="101"/>
    </location>
</feature>
<comment type="catalytic activity">
    <reaction evidence="7">
        <text>2 GTP = 3',3'-c-di-GMP + 2 diphosphate</text>
        <dbReference type="Rhea" id="RHEA:24898"/>
        <dbReference type="ChEBI" id="CHEBI:33019"/>
        <dbReference type="ChEBI" id="CHEBI:37565"/>
        <dbReference type="ChEBI" id="CHEBI:58805"/>
        <dbReference type="EC" id="2.7.7.65"/>
    </reaction>
</comment>
<evidence type="ECO:0000313" key="11">
    <source>
        <dbReference type="Proteomes" id="UP000000383"/>
    </source>
</evidence>
<dbReference type="NCBIfam" id="TIGR00254">
    <property type="entry name" value="GGDEF"/>
    <property type="match status" value="1"/>
</dbReference>
<keyword evidence="6 8" id="KW-0472">Membrane</keyword>
<feature type="transmembrane region" description="Helical" evidence="8">
    <location>
        <begin position="38"/>
        <end position="54"/>
    </location>
</feature>
<dbReference type="SMART" id="SM00267">
    <property type="entry name" value="GGDEF"/>
    <property type="match status" value="1"/>
</dbReference>
<dbReference type="AlphaFoldDB" id="D7DKL7"/>
<dbReference type="eggNOG" id="COG3706">
    <property type="taxonomic scope" value="Bacteria"/>
</dbReference>
<dbReference type="KEGG" id="meh:M301_2094"/>
<comment type="subcellular location">
    <subcellularLocation>
        <location evidence="1">Cell membrane</location>
        <topology evidence="1">Multi-pass membrane protein</topology>
    </subcellularLocation>
</comment>
<dbReference type="InterPro" id="IPR043128">
    <property type="entry name" value="Rev_trsase/Diguanyl_cyclase"/>
</dbReference>
<feature type="transmembrane region" description="Helical" evidence="8">
    <location>
        <begin position="209"/>
        <end position="229"/>
    </location>
</feature>
<evidence type="ECO:0000259" key="9">
    <source>
        <dbReference type="PROSITE" id="PS50887"/>
    </source>
</evidence>
<evidence type="ECO:0000313" key="10">
    <source>
        <dbReference type="EMBL" id="ADI30463.1"/>
    </source>
</evidence>
<feature type="transmembrane region" description="Helical" evidence="8">
    <location>
        <begin position="12"/>
        <end position="32"/>
    </location>
</feature>
<evidence type="ECO:0000256" key="7">
    <source>
        <dbReference type="ARBA" id="ARBA00034247"/>
    </source>
</evidence>
<reference evidence="10 11" key="2">
    <citation type="journal article" date="2011" name="J. Bacteriol.">
        <title>Genomes of three methylotrophs from a single niche uncover genetic and metabolic divergence of Methylophilaceae.</title>
        <authorList>
            <person name="Lapidus A."/>
            <person name="Clum A."/>
            <person name="Labutti K."/>
            <person name="Kaluzhnaya M.G."/>
            <person name="Lim S."/>
            <person name="Beck D.A."/>
            <person name="Glavina Del Rio T."/>
            <person name="Nolan M."/>
            <person name="Mavromatis K."/>
            <person name="Huntemann M."/>
            <person name="Lucas S."/>
            <person name="Lidstrom M.E."/>
            <person name="Ivanova N."/>
            <person name="Chistoserdova L."/>
        </authorList>
    </citation>
    <scope>NUCLEOTIDE SEQUENCE [LARGE SCALE GENOMIC DNA]</scope>
    <source>
        <strain evidence="10 11">301</strain>
    </source>
</reference>
<feature type="domain" description="GGDEF" evidence="9">
    <location>
        <begin position="351"/>
        <end position="485"/>
    </location>
</feature>
<name>D7DKL7_METV0</name>
<dbReference type="Proteomes" id="UP000000383">
    <property type="component" value="Chromosome"/>
</dbReference>
<dbReference type="PROSITE" id="PS50887">
    <property type="entry name" value="GGDEF"/>
    <property type="match status" value="1"/>
</dbReference>
<evidence type="ECO:0000256" key="6">
    <source>
        <dbReference type="ARBA" id="ARBA00023136"/>
    </source>
</evidence>
<keyword evidence="3" id="KW-1003">Cell membrane</keyword>
<feature type="transmembrane region" description="Helical" evidence="8">
    <location>
        <begin position="155"/>
        <end position="177"/>
    </location>
</feature>
<dbReference type="CDD" id="cd01949">
    <property type="entry name" value="GGDEF"/>
    <property type="match status" value="1"/>
</dbReference>
<feature type="transmembrane region" description="Helical" evidence="8">
    <location>
        <begin position="236"/>
        <end position="254"/>
    </location>
</feature>
<organism evidence="10 11">
    <name type="scientific">Methylotenera versatilis (strain 301)</name>
    <dbReference type="NCBI Taxonomy" id="666681"/>
    <lineage>
        <taxon>Bacteria</taxon>
        <taxon>Pseudomonadati</taxon>
        <taxon>Pseudomonadota</taxon>
        <taxon>Betaproteobacteria</taxon>
        <taxon>Nitrosomonadales</taxon>
        <taxon>Methylophilaceae</taxon>
        <taxon>Methylotenera</taxon>
    </lineage>
</organism>
<gene>
    <name evidence="10" type="ordered locus">M301_2094</name>
</gene>
<dbReference type="InterPro" id="IPR050469">
    <property type="entry name" value="Diguanylate_Cyclase"/>
</dbReference>
<dbReference type="GO" id="GO:1902201">
    <property type="term" value="P:negative regulation of bacterial-type flagellum-dependent cell motility"/>
    <property type="evidence" value="ECO:0007669"/>
    <property type="project" value="TreeGrafter"/>
</dbReference>
<dbReference type="Gene3D" id="3.30.70.270">
    <property type="match status" value="1"/>
</dbReference>
<sequence length="485" mass="53492">MKQSIPTPSFYSYLFLPLAYFISVKLCLGLAMTPEGTVIIWLANAFTLTALLYYRGQRYWVFILFAIAAEIAADVPTFPWYEGLMLGVTNTIEVTLAYLIMRKVSMSPSLYKLEDVIKFIVAGPFIASLIGALIGAAIIKFFGVDTGGYLSIVQVWWFGDALGLIIGIPLLLSLLYYKSQPIKPLIRIDLIVAVISTALLLMLTFGENGLFLGVVITPTLLLPSMLYLAARTDLKCTAIAVFIVSFALALVITAGRNPFGNLSISLTILHAQEFIAILSIASMGFATLLSRIRDNERELEDRVSKRTDELQLLNHKLEGLSKTDGLTGIANRRSFDDVLEIEWMRAKRANQPLALAMLDIDWFKRYNDHYGHQAGDECLRRVSNILASNLCRTGDLVARYGGEEFVFIAPAISGDQALEISRKICEALHSLALPHELSTFGYVTVSVGVASITPQGSQKSDVLVKMADDALYQAKEQGRNRALLA</sequence>
<dbReference type="HOGENOM" id="CLU_022985_0_1_4"/>
<dbReference type="InterPro" id="IPR000160">
    <property type="entry name" value="GGDEF_dom"/>
</dbReference>
<evidence type="ECO:0000256" key="4">
    <source>
        <dbReference type="ARBA" id="ARBA00022692"/>
    </source>
</evidence>
<dbReference type="EC" id="2.7.7.65" evidence="2"/>
<keyword evidence="5 8" id="KW-1133">Transmembrane helix</keyword>
<feature type="transmembrane region" description="Helical" evidence="8">
    <location>
        <begin position="184"/>
        <end position="203"/>
    </location>
</feature>